<reference evidence="2" key="1">
    <citation type="journal article" date="2023" name="Science">
        <title>Genome structures resolve the early diversification of teleost fishes.</title>
        <authorList>
            <person name="Parey E."/>
            <person name="Louis A."/>
            <person name="Montfort J."/>
            <person name="Bouchez O."/>
            <person name="Roques C."/>
            <person name="Iampietro C."/>
            <person name="Lluch J."/>
            <person name="Castinel A."/>
            <person name="Donnadieu C."/>
            <person name="Desvignes T."/>
            <person name="Floi Bucao C."/>
            <person name="Jouanno E."/>
            <person name="Wen M."/>
            <person name="Mejri S."/>
            <person name="Dirks R."/>
            <person name="Jansen H."/>
            <person name="Henkel C."/>
            <person name="Chen W.J."/>
            <person name="Zahm M."/>
            <person name="Cabau C."/>
            <person name="Klopp C."/>
            <person name="Thompson A.W."/>
            <person name="Robinson-Rechavi M."/>
            <person name="Braasch I."/>
            <person name="Lecointre G."/>
            <person name="Bobe J."/>
            <person name="Postlethwait J.H."/>
            <person name="Berthelot C."/>
            <person name="Roest Crollius H."/>
            <person name="Guiguen Y."/>
        </authorList>
    </citation>
    <scope>NUCLEOTIDE SEQUENCE</scope>
    <source>
        <strain evidence="2">Concon-B</strain>
    </source>
</reference>
<name>A0A9Q1I859_CONCO</name>
<dbReference type="Proteomes" id="UP001152803">
    <property type="component" value="Unassembled WGS sequence"/>
</dbReference>
<keyword evidence="3" id="KW-1185">Reference proteome</keyword>
<comment type="caution">
    <text evidence="2">The sequence shown here is derived from an EMBL/GenBank/DDBJ whole genome shotgun (WGS) entry which is preliminary data.</text>
</comment>
<organism evidence="2 3">
    <name type="scientific">Conger conger</name>
    <name type="common">Conger eel</name>
    <name type="synonym">Muraena conger</name>
    <dbReference type="NCBI Taxonomy" id="82655"/>
    <lineage>
        <taxon>Eukaryota</taxon>
        <taxon>Metazoa</taxon>
        <taxon>Chordata</taxon>
        <taxon>Craniata</taxon>
        <taxon>Vertebrata</taxon>
        <taxon>Euteleostomi</taxon>
        <taxon>Actinopterygii</taxon>
        <taxon>Neopterygii</taxon>
        <taxon>Teleostei</taxon>
        <taxon>Anguilliformes</taxon>
        <taxon>Congridae</taxon>
        <taxon>Conger</taxon>
    </lineage>
</organism>
<accession>A0A9Q1I859</accession>
<dbReference type="EMBL" id="JAFJMO010000001">
    <property type="protein sequence ID" value="KAJ8287353.1"/>
    <property type="molecule type" value="Genomic_DNA"/>
</dbReference>
<sequence length="176" mass="19955">MKLQEMESELKTARENGRKRDEFKDVFATRYCLPTEEEDRHCVVAEQSSELLSESVIKKERQEDQENSLGGDWRGDILEAERRAGAEWDSRLNRDSEAEVQPGPVAAPEQLGWAEPDMLQEDSEEAYADFCYATEGGAFPVPEGVRFLSQRGCRGQGPLNRKRACSPCGLRRRGQE</sequence>
<evidence type="ECO:0000313" key="3">
    <source>
        <dbReference type="Proteomes" id="UP001152803"/>
    </source>
</evidence>
<dbReference type="OrthoDB" id="8934532at2759"/>
<feature type="region of interest" description="Disordered" evidence="1">
    <location>
        <begin position="152"/>
        <end position="176"/>
    </location>
</feature>
<dbReference type="AlphaFoldDB" id="A0A9Q1I859"/>
<feature type="compositionally biased region" description="Basic and acidic residues" evidence="1">
    <location>
        <begin position="73"/>
        <end position="97"/>
    </location>
</feature>
<gene>
    <name evidence="2" type="ORF">COCON_G00000120</name>
</gene>
<evidence type="ECO:0000313" key="2">
    <source>
        <dbReference type="EMBL" id="KAJ8287353.1"/>
    </source>
</evidence>
<proteinExistence type="predicted"/>
<feature type="region of interest" description="Disordered" evidence="1">
    <location>
        <begin position="48"/>
        <end position="111"/>
    </location>
</feature>
<protein>
    <submittedName>
        <fullName evidence="2">Uncharacterized protein</fullName>
    </submittedName>
</protein>
<evidence type="ECO:0000256" key="1">
    <source>
        <dbReference type="SAM" id="MobiDB-lite"/>
    </source>
</evidence>